<dbReference type="GO" id="GO:0005525">
    <property type="term" value="F:GTP binding"/>
    <property type="evidence" value="ECO:0007669"/>
    <property type="project" value="UniProtKB-UniRule"/>
</dbReference>
<dbReference type="PRINTS" id="PR00449">
    <property type="entry name" value="RASTRNSFRMNG"/>
</dbReference>
<feature type="binding site" evidence="8">
    <location>
        <begin position="227"/>
        <end position="232"/>
    </location>
    <ligand>
        <name>GTP</name>
        <dbReference type="ChEBI" id="CHEBI:37565"/>
    </ligand>
</feature>
<dbReference type="GO" id="GO:0046872">
    <property type="term" value="F:metal ion binding"/>
    <property type="evidence" value="ECO:0007669"/>
    <property type="project" value="UniProtKB-KW"/>
</dbReference>
<comment type="cofactor">
    <cofactor evidence="8">
        <name>K(+)</name>
        <dbReference type="ChEBI" id="CHEBI:29103"/>
    </cofactor>
    <text evidence="8">Binds 1 potassium ion per subunit.</text>
</comment>
<dbReference type="CDD" id="cd14858">
    <property type="entry name" value="TrmE_N"/>
    <property type="match status" value="1"/>
</dbReference>
<name>A0A922NWX3_9HYPH</name>
<organism evidence="11 12">
    <name type="scientific">Pseudorhizobium pelagicum</name>
    <dbReference type="NCBI Taxonomy" id="1509405"/>
    <lineage>
        <taxon>Bacteria</taxon>
        <taxon>Pseudomonadati</taxon>
        <taxon>Pseudomonadota</taxon>
        <taxon>Alphaproteobacteria</taxon>
        <taxon>Hyphomicrobiales</taxon>
        <taxon>Rhizobiaceae</taxon>
        <taxon>Rhizobium/Agrobacterium group</taxon>
        <taxon>Pseudorhizobium</taxon>
    </lineage>
</organism>
<dbReference type="InterPro" id="IPR027417">
    <property type="entry name" value="P-loop_NTPase"/>
</dbReference>
<dbReference type="InterPro" id="IPR031168">
    <property type="entry name" value="G_TrmE"/>
</dbReference>
<evidence type="ECO:0000256" key="8">
    <source>
        <dbReference type="HAMAP-Rule" id="MF_00379"/>
    </source>
</evidence>
<comment type="subunit">
    <text evidence="8">Homodimer. Heterotetramer of two MnmE and two MnmG subunits.</text>
</comment>
<dbReference type="PROSITE" id="PS51709">
    <property type="entry name" value="G_TRME"/>
    <property type="match status" value="1"/>
</dbReference>
<comment type="function">
    <text evidence="8">Exhibits a very high intrinsic GTPase hydrolysis rate. Involved in the addition of a carboxymethylaminomethyl (cmnm) group at the wobble position (U34) of certain tRNAs, forming tRNA-cmnm(5)s(2)U34.</text>
</comment>
<reference evidence="11 12" key="1">
    <citation type="submission" date="2014-06" db="EMBL/GenBank/DDBJ databases">
        <title>Rhizobium pelagicum/R2-400B4.</title>
        <authorList>
            <person name="Kimes N.E."/>
            <person name="Lopez-Perez M."/>
        </authorList>
    </citation>
    <scope>NUCLEOTIDE SEQUENCE [LARGE SCALE GENOMIC DNA]</scope>
    <source>
        <strain evidence="11 12">R2-400B4</strain>
    </source>
</reference>
<dbReference type="HAMAP" id="MF_00379">
    <property type="entry name" value="GTPase_MnmE"/>
    <property type="match status" value="1"/>
</dbReference>
<dbReference type="RefSeq" id="WP_037168886.1">
    <property type="nucleotide sequence ID" value="NZ_CAJXID010000002.1"/>
</dbReference>
<dbReference type="Pfam" id="PF01926">
    <property type="entry name" value="MMR_HSR1"/>
    <property type="match status" value="1"/>
</dbReference>
<feature type="binding site" evidence="8">
    <location>
        <position position="248"/>
    </location>
    <ligand>
        <name>K(+)</name>
        <dbReference type="ChEBI" id="CHEBI:29103"/>
    </ligand>
</feature>
<feature type="binding site" evidence="8">
    <location>
        <begin position="246"/>
        <end position="252"/>
    </location>
    <ligand>
        <name>GTP</name>
        <dbReference type="ChEBI" id="CHEBI:37565"/>
    </ligand>
</feature>
<dbReference type="InterPro" id="IPR003593">
    <property type="entry name" value="AAA+_ATPase"/>
</dbReference>
<evidence type="ECO:0000256" key="2">
    <source>
        <dbReference type="ARBA" id="ARBA00022694"/>
    </source>
</evidence>
<keyword evidence="2 8" id="KW-0819">tRNA processing</keyword>
<comment type="subcellular location">
    <subcellularLocation>
        <location evidence="8">Cytoplasm</location>
    </subcellularLocation>
</comment>
<feature type="binding site" evidence="8">
    <location>
        <position position="120"/>
    </location>
    <ligand>
        <name>(6S)-5-formyl-5,6,7,8-tetrahydrofolate</name>
        <dbReference type="ChEBI" id="CHEBI:57457"/>
    </ligand>
</feature>
<gene>
    <name evidence="8" type="primary">mnmE</name>
    <name evidence="8" type="synonym">trmE</name>
    <name evidence="11" type="ORF">GV68_11300</name>
</gene>
<evidence type="ECO:0000256" key="7">
    <source>
        <dbReference type="ARBA" id="ARBA00023134"/>
    </source>
</evidence>
<dbReference type="PANTHER" id="PTHR42714">
    <property type="entry name" value="TRNA MODIFICATION GTPASE GTPBP3"/>
    <property type="match status" value="1"/>
</dbReference>
<feature type="binding site" evidence="8">
    <location>
        <position position="80"/>
    </location>
    <ligand>
        <name>(6S)-5-formyl-5,6,7,8-tetrahydrofolate</name>
        <dbReference type="ChEBI" id="CHEBI:57457"/>
    </ligand>
</feature>
<dbReference type="Gene3D" id="1.20.120.430">
    <property type="entry name" value="tRNA modification GTPase MnmE domain 2"/>
    <property type="match status" value="1"/>
</dbReference>
<keyword evidence="6 8" id="KW-0630">Potassium</keyword>
<evidence type="ECO:0000256" key="9">
    <source>
        <dbReference type="RuleBase" id="RU003313"/>
    </source>
</evidence>
<dbReference type="GO" id="GO:0005737">
    <property type="term" value="C:cytoplasm"/>
    <property type="evidence" value="ECO:0007669"/>
    <property type="project" value="UniProtKB-SubCell"/>
</dbReference>
<protein>
    <recommendedName>
        <fullName evidence="8">tRNA modification GTPase MnmE</fullName>
        <ecNumber evidence="8">3.6.-.-</ecNumber>
    </recommendedName>
</protein>
<dbReference type="InterPro" id="IPR027266">
    <property type="entry name" value="TrmE/GcvT-like"/>
</dbReference>
<keyword evidence="3 8" id="KW-0547">Nucleotide-binding</keyword>
<proteinExistence type="inferred from homology"/>
<evidence type="ECO:0000313" key="12">
    <source>
        <dbReference type="Proteomes" id="UP000052167"/>
    </source>
</evidence>
<dbReference type="PANTHER" id="PTHR42714:SF2">
    <property type="entry name" value="TRNA MODIFICATION GTPASE GTPBP3, MITOCHONDRIAL"/>
    <property type="match status" value="1"/>
</dbReference>
<evidence type="ECO:0000259" key="10">
    <source>
        <dbReference type="PROSITE" id="PS51709"/>
    </source>
</evidence>
<evidence type="ECO:0000256" key="6">
    <source>
        <dbReference type="ARBA" id="ARBA00022958"/>
    </source>
</evidence>
<evidence type="ECO:0000256" key="5">
    <source>
        <dbReference type="ARBA" id="ARBA00022842"/>
    </source>
</evidence>
<dbReference type="GO" id="GO:0030488">
    <property type="term" value="P:tRNA methylation"/>
    <property type="evidence" value="ECO:0007669"/>
    <property type="project" value="TreeGrafter"/>
</dbReference>
<comment type="similarity">
    <text evidence="1 8 9">Belongs to the TRAFAC class TrmE-Era-EngA-EngB-Septin-like GTPase superfamily. TrmE GTPase family.</text>
</comment>
<dbReference type="InterPro" id="IPR004520">
    <property type="entry name" value="GTPase_MnmE"/>
</dbReference>
<sequence length="433" mass="46782">MLPTTIFALSSGALPAGVAVVRISGLEALPALRLLTRKELPAPRQAALRTIVGQDGYVLDQALVLVFPGPQSFTGEDCVELQLHGSRAVVAAVMKELAAIDGLRAAEAGEFSRRAFENGRIDLVEAEGLSELIAAETEMQRRLAVEQSFGGQSALYEGWAKRLTHARAMIEADLDFSDEEDVPGSVADSVSGDLIVLQQELRRHVEAARAGEIIRDGYKVAIVGRPNAGKSSLLNALANRDVAIVTDVAGTTRDVLQVDLDMDGYLVRLFDTAGLRESSDVVEQEGIRRAHDVIGKADLVLLLEEIDSEPEHTVIPNNKDLLRVGSKLDLHGPSPAYDLCISVRDEDGLEPLREAIRLRVRKIWSGSIAPTRQRQLELLLDASNSVSEALKAGQPELRAENLRTAAVALGRITGAVDVEQLLDVIFSQFCIGK</sequence>
<dbReference type="OrthoDB" id="9805918at2"/>
<feature type="binding site" evidence="8">
    <location>
        <position position="433"/>
    </location>
    <ligand>
        <name>(6S)-5-formyl-5,6,7,8-tetrahydrofolate</name>
        <dbReference type="ChEBI" id="CHEBI:57457"/>
    </ligand>
</feature>
<dbReference type="Gene3D" id="3.40.50.300">
    <property type="entry name" value="P-loop containing nucleotide triphosphate hydrolases"/>
    <property type="match status" value="1"/>
</dbReference>
<comment type="caution">
    <text evidence="8">Lacks conserved residue(s) required for the propagation of feature annotation.</text>
</comment>
<evidence type="ECO:0000256" key="4">
    <source>
        <dbReference type="ARBA" id="ARBA00022801"/>
    </source>
</evidence>
<feature type="binding site" evidence="8">
    <location>
        <position position="227"/>
    </location>
    <ligand>
        <name>K(+)</name>
        <dbReference type="ChEBI" id="CHEBI:29103"/>
    </ligand>
</feature>
<dbReference type="InterPro" id="IPR018948">
    <property type="entry name" value="GTP-bd_TrmE_N"/>
</dbReference>
<dbReference type="InterPro" id="IPR006073">
    <property type="entry name" value="GTP-bd"/>
</dbReference>
<dbReference type="SUPFAM" id="SSF116878">
    <property type="entry name" value="TrmE connector domain"/>
    <property type="match status" value="1"/>
</dbReference>
<feature type="binding site" evidence="8">
    <location>
        <position position="251"/>
    </location>
    <ligand>
        <name>K(+)</name>
        <dbReference type="ChEBI" id="CHEBI:29103"/>
    </ligand>
</feature>
<keyword evidence="8" id="KW-0963">Cytoplasm</keyword>
<feature type="binding site" evidence="8">
    <location>
        <position position="231"/>
    </location>
    <ligand>
        <name>Mg(2+)</name>
        <dbReference type="ChEBI" id="CHEBI:18420"/>
    </ligand>
</feature>
<dbReference type="InterPro" id="IPR027368">
    <property type="entry name" value="MnmE_dom2"/>
</dbReference>
<dbReference type="CDD" id="cd04164">
    <property type="entry name" value="trmE"/>
    <property type="match status" value="1"/>
</dbReference>
<accession>A0A922NWX3</accession>
<dbReference type="InterPro" id="IPR005225">
    <property type="entry name" value="Small_GTP-bd"/>
</dbReference>
<dbReference type="NCBIfam" id="TIGR00450">
    <property type="entry name" value="mnmE_trmE_thdF"/>
    <property type="match status" value="1"/>
</dbReference>
<keyword evidence="4 8" id="KW-0378">Hydrolase</keyword>
<feature type="domain" description="TrmE-type G" evidence="10">
    <location>
        <begin position="217"/>
        <end position="361"/>
    </location>
</feature>
<dbReference type="Proteomes" id="UP000052167">
    <property type="component" value="Unassembled WGS sequence"/>
</dbReference>
<dbReference type="Pfam" id="PF10396">
    <property type="entry name" value="TrmE_N"/>
    <property type="match status" value="1"/>
</dbReference>
<feature type="binding site" evidence="8">
    <location>
        <position position="22"/>
    </location>
    <ligand>
        <name>(6S)-5-formyl-5,6,7,8-tetrahydrofolate</name>
        <dbReference type="ChEBI" id="CHEBI:57457"/>
    </ligand>
</feature>
<dbReference type="SUPFAM" id="SSF52540">
    <property type="entry name" value="P-loop containing nucleoside triphosphate hydrolases"/>
    <property type="match status" value="1"/>
</dbReference>
<dbReference type="GO" id="GO:0003924">
    <property type="term" value="F:GTPase activity"/>
    <property type="evidence" value="ECO:0007669"/>
    <property type="project" value="UniProtKB-UniRule"/>
</dbReference>
<evidence type="ECO:0000313" key="11">
    <source>
        <dbReference type="EMBL" id="KEQ05129.1"/>
    </source>
</evidence>
<feature type="binding site" evidence="8">
    <location>
        <begin position="271"/>
        <end position="274"/>
    </location>
    <ligand>
        <name>GTP</name>
        <dbReference type="ChEBI" id="CHEBI:37565"/>
    </ligand>
</feature>
<dbReference type="GO" id="GO:0002098">
    <property type="term" value="P:tRNA wobble uridine modification"/>
    <property type="evidence" value="ECO:0007669"/>
    <property type="project" value="TreeGrafter"/>
</dbReference>
<keyword evidence="8" id="KW-0479">Metal-binding</keyword>
<feature type="binding site" evidence="8">
    <location>
        <position position="246"/>
    </location>
    <ligand>
        <name>K(+)</name>
        <dbReference type="ChEBI" id="CHEBI:29103"/>
    </ligand>
</feature>
<dbReference type="SMART" id="SM00382">
    <property type="entry name" value="AAA"/>
    <property type="match status" value="1"/>
</dbReference>
<keyword evidence="5 8" id="KW-0460">Magnesium</keyword>
<feature type="binding site" evidence="8">
    <location>
        <position position="252"/>
    </location>
    <ligand>
        <name>Mg(2+)</name>
        <dbReference type="ChEBI" id="CHEBI:18420"/>
    </ligand>
</feature>
<dbReference type="NCBIfam" id="NF003661">
    <property type="entry name" value="PRK05291.1-3"/>
    <property type="match status" value="1"/>
</dbReference>
<keyword evidence="7 8" id="KW-0342">GTP-binding</keyword>
<evidence type="ECO:0000256" key="3">
    <source>
        <dbReference type="ARBA" id="ARBA00022741"/>
    </source>
</evidence>
<dbReference type="FunFam" id="3.30.1360.120:FF:000007">
    <property type="entry name" value="tRNA modification GTPase GTPBP3, mitochondrial"/>
    <property type="match status" value="1"/>
</dbReference>
<dbReference type="Pfam" id="PF12631">
    <property type="entry name" value="MnmE_helical"/>
    <property type="match status" value="1"/>
</dbReference>
<dbReference type="Gene3D" id="3.30.1360.120">
    <property type="entry name" value="Probable tRNA modification gtpase trme, domain 1"/>
    <property type="match status" value="1"/>
</dbReference>
<dbReference type="NCBIfam" id="TIGR00231">
    <property type="entry name" value="small_GTP"/>
    <property type="match status" value="1"/>
</dbReference>
<evidence type="ECO:0000256" key="1">
    <source>
        <dbReference type="ARBA" id="ARBA00011043"/>
    </source>
</evidence>
<keyword evidence="12" id="KW-1185">Reference proteome</keyword>
<dbReference type="EC" id="3.6.-.-" evidence="8"/>
<dbReference type="AlphaFoldDB" id="A0A922NWX3"/>
<comment type="caution">
    <text evidence="11">The sequence shown here is derived from an EMBL/GenBank/DDBJ whole genome shotgun (WGS) entry which is preliminary data.</text>
</comment>
<dbReference type="EMBL" id="JOKJ01000021">
    <property type="protein sequence ID" value="KEQ05129.1"/>
    <property type="molecule type" value="Genomic_DNA"/>
</dbReference>
<dbReference type="InterPro" id="IPR025867">
    <property type="entry name" value="MnmE_helical"/>
</dbReference>